<evidence type="ECO:0000256" key="1">
    <source>
        <dbReference type="SAM" id="MobiDB-lite"/>
    </source>
</evidence>
<gene>
    <name evidence="2" type="ORF">OJAV_G00172290</name>
</gene>
<sequence length="446" mass="50185">MCKRRHAEEGKEEMNTSLQSVVQKFDRQDGEVSDPRAVLAKKVTNDRKTDKSDTMGQISQTNNSVDAWQPHLKVQQTPDCQNKVVLREKKVRETEDERRQRLSIHKEEIMRENEEAAMEIFDNLRKREELKGVLSQVKEIEGESSVEEKSSVKTLYVPEWMVSSKTAKQSKMAARKVEVEVQDDDMESISSVEMAFEDLEKASKDIRKLKEQTLTKLLNIEETIKKALYSVSNLKSEADIAGLSGLFDESLKSEQNLQPANNIKKISIVSSKTKPGCTKEDSKCPKEEAPKKPLVRQSSSQSSPLFISIHSARKPVEQPKPTMTTFKPQTDAANQSSDRPQHQVSVLEVKTLPEKPAGVIDTKTVSETYEESDGFGNVFVSSVTSTFVSNHTDSKASSLFEAMGSPTRYEAVASPLMRRPGRLFEEKVFSCPKEEGTVFVTFSRPK</sequence>
<dbReference type="EMBL" id="CM012453">
    <property type="protein sequence ID" value="RVE61585.1"/>
    <property type="molecule type" value="Genomic_DNA"/>
</dbReference>
<feature type="compositionally biased region" description="Basic and acidic residues" evidence="1">
    <location>
        <begin position="43"/>
        <end position="53"/>
    </location>
</feature>
<dbReference type="InterPro" id="IPR030072">
    <property type="entry name" value="XIRP1/XIRP2"/>
</dbReference>
<dbReference type="PANTHER" id="PTHR22591:SF2">
    <property type="entry name" value="XIN ACTIN-BINDING REPEAT-CONTAINING PROTEIN 1"/>
    <property type="match status" value="1"/>
</dbReference>
<dbReference type="GO" id="GO:0007015">
    <property type="term" value="P:actin filament organization"/>
    <property type="evidence" value="ECO:0007669"/>
    <property type="project" value="TreeGrafter"/>
</dbReference>
<feature type="compositionally biased region" description="Basic and acidic residues" evidence="1">
    <location>
        <begin position="277"/>
        <end position="291"/>
    </location>
</feature>
<accession>A0A3S2ML33</accession>
<reference evidence="2 3" key="2">
    <citation type="submission" date="2019-01" db="EMBL/GenBank/DDBJ databases">
        <title>A chromosome length genome reference of the Java medaka (oryzias javanicus).</title>
        <authorList>
            <person name="Herpin A."/>
            <person name="Takehana Y."/>
            <person name="Naruse K."/>
            <person name="Ansai S."/>
            <person name="Kawaguchi M."/>
        </authorList>
    </citation>
    <scope>NUCLEOTIDE SEQUENCE [LARGE SCALE GENOMIC DNA]</scope>
    <source>
        <strain evidence="2">RS831</strain>
        <tissue evidence="2">Whole body</tissue>
    </source>
</reference>
<feature type="compositionally biased region" description="Polar residues" evidence="1">
    <location>
        <begin position="54"/>
        <end position="64"/>
    </location>
</feature>
<feature type="compositionally biased region" description="Basic and acidic residues" evidence="1">
    <location>
        <begin position="1"/>
        <end position="14"/>
    </location>
</feature>
<evidence type="ECO:0000313" key="3">
    <source>
        <dbReference type="Proteomes" id="UP000283210"/>
    </source>
</evidence>
<dbReference type="OrthoDB" id="6129702at2759"/>
<dbReference type="PANTHER" id="PTHR22591">
    <property type="entry name" value="XIN"/>
    <property type="match status" value="1"/>
</dbReference>
<proteinExistence type="predicted"/>
<feature type="compositionally biased region" description="Polar residues" evidence="1">
    <location>
        <begin position="321"/>
        <end position="341"/>
    </location>
</feature>
<dbReference type="AlphaFoldDB" id="A0A3S2ML33"/>
<organism evidence="2 3">
    <name type="scientific">Oryzias javanicus</name>
    <name type="common">Javanese ricefish</name>
    <name type="synonym">Aplocheilus javanicus</name>
    <dbReference type="NCBI Taxonomy" id="123683"/>
    <lineage>
        <taxon>Eukaryota</taxon>
        <taxon>Metazoa</taxon>
        <taxon>Chordata</taxon>
        <taxon>Craniata</taxon>
        <taxon>Vertebrata</taxon>
        <taxon>Euteleostomi</taxon>
        <taxon>Actinopterygii</taxon>
        <taxon>Neopterygii</taxon>
        <taxon>Teleostei</taxon>
        <taxon>Neoteleostei</taxon>
        <taxon>Acanthomorphata</taxon>
        <taxon>Ovalentaria</taxon>
        <taxon>Atherinomorphae</taxon>
        <taxon>Beloniformes</taxon>
        <taxon>Adrianichthyidae</taxon>
        <taxon>Oryziinae</taxon>
        <taxon>Oryzias</taxon>
    </lineage>
</organism>
<feature type="region of interest" description="Disordered" evidence="1">
    <location>
        <begin position="25"/>
        <end position="64"/>
    </location>
</feature>
<dbReference type="Proteomes" id="UP000283210">
    <property type="component" value="Chromosome 17"/>
</dbReference>
<keyword evidence="3" id="KW-1185">Reference proteome</keyword>
<protein>
    <submittedName>
        <fullName evidence="2">Uncharacterized protein</fullName>
    </submittedName>
</protein>
<dbReference type="GO" id="GO:0005925">
    <property type="term" value="C:focal adhesion"/>
    <property type="evidence" value="ECO:0007669"/>
    <property type="project" value="TreeGrafter"/>
</dbReference>
<reference evidence="2 3" key="1">
    <citation type="submission" date="2018-11" db="EMBL/GenBank/DDBJ databases">
        <authorList>
            <person name="Lopez-Roques C."/>
            <person name="Donnadieu C."/>
            <person name="Bouchez O."/>
            <person name="Klopp C."/>
            <person name="Cabau C."/>
            <person name="Zahm M."/>
        </authorList>
    </citation>
    <scope>NUCLEOTIDE SEQUENCE [LARGE SCALE GENOMIC DNA]</scope>
    <source>
        <strain evidence="2">RS831</strain>
        <tissue evidence="2">Whole body</tissue>
    </source>
</reference>
<evidence type="ECO:0000313" key="2">
    <source>
        <dbReference type="EMBL" id="RVE61585.1"/>
    </source>
</evidence>
<feature type="region of interest" description="Disordered" evidence="1">
    <location>
        <begin position="272"/>
        <end position="301"/>
    </location>
</feature>
<dbReference type="GO" id="GO:0051015">
    <property type="term" value="F:actin filament binding"/>
    <property type="evidence" value="ECO:0007669"/>
    <property type="project" value="TreeGrafter"/>
</dbReference>
<feature type="compositionally biased region" description="Basic and acidic residues" evidence="1">
    <location>
        <begin position="25"/>
        <end position="34"/>
    </location>
</feature>
<feature type="region of interest" description="Disordered" evidence="1">
    <location>
        <begin position="317"/>
        <end position="341"/>
    </location>
</feature>
<dbReference type="GO" id="GO:0001725">
    <property type="term" value="C:stress fiber"/>
    <property type="evidence" value="ECO:0007669"/>
    <property type="project" value="TreeGrafter"/>
</dbReference>
<feature type="region of interest" description="Disordered" evidence="1">
    <location>
        <begin position="1"/>
        <end position="20"/>
    </location>
</feature>
<name>A0A3S2ML33_ORYJA</name>